<feature type="domain" description="Dynein heavy chain C-terminal" evidence="1">
    <location>
        <begin position="2"/>
        <end position="32"/>
    </location>
</feature>
<gene>
    <name evidence="2" type="ORF">CR201_G0038781</name>
</gene>
<name>A0A2J8T1B6_PONAB</name>
<evidence type="ECO:0000313" key="2">
    <source>
        <dbReference type="EMBL" id="PNJ26766.1"/>
    </source>
</evidence>
<accession>A0A2J8T1B6</accession>
<dbReference type="Pfam" id="PF18199">
    <property type="entry name" value="Dynein_C"/>
    <property type="match status" value="1"/>
</dbReference>
<dbReference type="AlphaFoldDB" id="A0A2J8T1B6"/>
<dbReference type="EMBL" id="NDHI03003532">
    <property type="protein sequence ID" value="PNJ26766.1"/>
    <property type="molecule type" value="Genomic_DNA"/>
</dbReference>
<organism evidence="2">
    <name type="scientific">Pongo abelii</name>
    <name type="common">Sumatran orangutan</name>
    <name type="synonym">Pongo pygmaeus abelii</name>
    <dbReference type="NCBI Taxonomy" id="9601"/>
    <lineage>
        <taxon>Eukaryota</taxon>
        <taxon>Metazoa</taxon>
        <taxon>Chordata</taxon>
        <taxon>Craniata</taxon>
        <taxon>Vertebrata</taxon>
        <taxon>Euteleostomi</taxon>
        <taxon>Mammalia</taxon>
        <taxon>Eutheria</taxon>
        <taxon>Euarchontoglires</taxon>
        <taxon>Primates</taxon>
        <taxon>Haplorrhini</taxon>
        <taxon>Catarrhini</taxon>
        <taxon>Hominidae</taxon>
        <taxon>Pongo</taxon>
    </lineage>
</organism>
<sequence length="54" mass="6381">DFDIEMALQKYPVRYEESMNTVLVQEMERFNKSGIIQENLVCFGCQVSFSLRPF</sequence>
<evidence type="ECO:0000259" key="1">
    <source>
        <dbReference type="Pfam" id="PF18199"/>
    </source>
</evidence>
<comment type="caution">
    <text evidence="2">The sequence shown here is derived from an EMBL/GenBank/DDBJ whole genome shotgun (WGS) entry which is preliminary data.</text>
</comment>
<dbReference type="InterPro" id="IPR041228">
    <property type="entry name" value="Dynein_C"/>
</dbReference>
<feature type="non-terminal residue" evidence="2">
    <location>
        <position position="1"/>
    </location>
</feature>
<proteinExistence type="predicted"/>
<protein>
    <submittedName>
        <fullName evidence="2">DNAH12 isoform 4</fullName>
    </submittedName>
</protein>
<reference evidence="2" key="1">
    <citation type="submission" date="2017-12" db="EMBL/GenBank/DDBJ databases">
        <title>High-resolution comparative analysis of great ape genomes.</title>
        <authorList>
            <person name="Pollen A."/>
            <person name="Hastie A."/>
            <person name="Hormozdiari F."/>
            <person name="Dougherty M."/>
            <person name="Liu R."/>
            <person name="Chaisson M."/>
            <person name="Hoppe E."/>
            <person name="Hill C."/>
            <person name="Pang A."/>
            <person name="Hillier L."/>
            <person name="Baker C."/>
            <person name="Armstrong J."/>
            <person name="Shendure J."/>
            <person name="Paten B."/>
            <person name="Wilson R."/>
            <person name="Chao H."/>
            <person name="Schneider V."/>
            <person name="Ventura M."/>
            <person name="Kronenberg Z."/>
            <person name="Murali S."/>
            <person name="Gordon D."/>
            <person name="Cantsilieris S."/>
            <person name="Munson K."/>
            <person name="Nelson B."/>
            <person name="Raja A."/>
            <person name="Underwood J."/>
            <person name="Diekhans M."/>
            <person name="Fiddes I."/>
            <person name="Haussler D."/>
            <person name="Eichler E."/>
        </authorList>
    </citation>
    <scope>NUCLEOTIDE SEQUENCE [LARGE SCALE GENOMIC DNA]</scope>
    <source>
        <strain evidence="2">Susie</strain>
    </source>
</reference>